<name>A0A1R1J8G7_9BURK</name>
<protein>
    <submittedName>
        <fullName evidence="2">Uncharacterized protein</fullName>
    </submittedName>
</protein>
<evidence type="ECO:0000313" key="2">
    <source>
        <dbReference type="EMBL" id="OMG71637.1"/>
    </source>
</evidence>
<feature type="transmembrane region" description="Helical" evidence="1">
    <location>
        <begin position="154"/>
        <end position="177"/>
    </location>
</feature>
<keyword evidence="1" id="KW-1133">Transmembrane helix</keyword>
<dbReference type="AlphaFoldDB" id="A0A1R1J8G7"/>
<organism evidence="2 3">
    <name type="scientific">Burkholderia ubonensis</name>
    <dbReference type="NCBI Taxonomy" id="101571"/>
    <lineage>
        <taxon>Bacteria</taxon>
        <taxon>Pseudomonadati</taxon>
        <taxon>Pseudomonadota</taxon>
        <taxon>Betaproteobacteria</taxon>
        <taxon>Burkholderiales</taxon>
        <taxon>Burkholderiaceae</taxon>
        <taxon>Burkholderia</taxon>
        <taxon>Burkholderia cepacia complex</taxon>
    </lineage>
</organism>
<reference evidence="2 3" key="1">
    <citation type="submission" date="2017-01" db="EMBL/GenBank/DDBJ databases">
        <title>Phylogeographic, genomic and meropenem susceptibility analysis of Burkholderia ubonensis.</title>
        <authorList>
            <person name="Price E.P."/>
            <person name="Sarovich D.S."/>
            <person name="Webb J.R."/>
            <person name="Hall C.M."/>
            <person name="Sahl J.W."/>
            <person name="Kaestli M."/>
            <person name="Mayo M."/>
            <person name="Harrington G."/>
            <person name="Baker A.L."/>
            <person name="Sidak-Loftis L.C."/>
            <person name="Lummis M."/>
            <person name="Schupp J.M."/>
            <person name="Gillece J.D."/>
            <person name="Tuanyok A."/>
            <person name="Warner J."/>
            <person name="Busch J.D."/>
            <person name="Keim P."/>
            <person name="Currie B.J."/>
            <person name="Wagner D.M."/>
        </authorList>
    </citation>
    <scope>NUCLEOTIDE SEQUENCE [LARGE SCALE GENOMIC DNA]</scope>
    <source>
        <strain evidence="2 3">A21</strain>
    </source>
</reference>
<sequence length="244" mass="26984">MSEYLVSFGMVENPSDDEYRLAKDIVLLDHRSLRLLGQSSKERAEVQDLIINVVTIFHQRAPDVARGLLDRAEAIFLQHMQAKNRLRYMYGVVLGCVLMSFFGASLNLAPGITESLLPRKQLPALLLFAFMGTIASLMLRISSIDLRDQTSVPLILISGAARPITAAIFALVLYLLVAAKFIEIHIGPLDEMARQNLFMLVSFMCGFSERFAGDILSRFGGELGRIEFPGAASNHVPPNRSSVS</sequence>
<proteinExistence type="predicted"/>
<keyword evidence="1" id="KW-0472">Membrane</keyword>
<dbReference type="EMBL" id="MTJZ01000024">
    <property type="protein sequence ID" value="OMG71637.1"/>
    <property type="molecule type" value="Genomic_DNA"/>
</dbReference>
<keyword evidence="1" id="KW-0812">Transmembrane</keyword>
<feature type="transmembrane region" description="Helical" evidence="1">
    <location>
        <begin position="88"/>
        <end position="109"/>
    </location>
</feature>
<accession>A0A1R1J8G7</accession>
<comment type="caution">
    <text evidence="2">The sequence shown here is derived from an EMBL/GenBank/DDBJ whole genome shotgun (WGS) entry which is preliminary data.</text>
</comment>
<feature type="transmembrane region" description="Helical" evidence="1">
    <location>
        <begin position="121"/>
        <end position="142"/>
    </location>
</feature>
<evidence type="ECO:0000256" key="1">
    <source>
        <dbReference type="SAM" id="Phobius"/>
    </source>
</evidence>
<gene>
    <name evidence="2" type="ORF">BW685_20255</name>
</gene>
<dbReference type="Proteomes" id="UP000187194">
    <property type="component" value="Unassembled WGS sequence"/>
</dbReference>
<evidence type="ECO:0000313" key="3">
    <source>
        <dbReference type="Proteomes" id="UP000187194"/>
    </source>
</evidence>